<keyword evidence="2" id="KW-0812">Transmembrane</keyword>
<proteinExistence type="predicted"/>
<keyword evidence="4" id="KW-1185">Reference proteome</keyword>
<evidence type="ECO:0000313" key="3">
    <source>
        <dbReference type="EMBL" id="NUU15757.1"/>
    </source>
</evidence>
<comment type="caution">
    <text evidence="3">The sequence shown here is derived from an EMBL/GenBank/DDBJ whole genome shotgun (WGS) entry which is preliminary data.</text>
</comment>
<dbReference type="EMBL" id="JABMCI010000034">
    <property type="protein sequence ID" value="NUU15757.1"/>
    <property type="molecule type" value="Genomic_DNA"/>
</dbReference>
<dbReference type="RefSeq" id="WP_175345671.1">
    <property type="nucleotide sequence ID" value="NZ_JABMCI010000034.1"/>
</dbReference>
<gene>
    <name evidence="3" type="ORF">HP550_00645</name>
</gene>
<reference evidence="3 4" key="1">
    <citation type="submission" date="2020-05" db="EMBL/GenBank/DDBJ databases">
        <title>Genome Sequencing of Type Strains.</title>
        <authorList>
            <person name="Lemaire J.F."/>
            <person name="Inderbitzin P."/>
            <person name="Gregorio O.A."/>
            <person name="Collins S.B."/>
            <person name="Wespe N."/>
            <person name="Knight-Connoni V."/>
        </authorList>
    </citation>
    <scope>NUCLEOTIDE SEQUENCE [LARGE SCALE GENOMIC DNA]</scope>
    <source>
        <strain evidence="3 4">ATCC 25174</strain>
    </source>
</reference>
<accession>A0A7Y6DW98</accession>
<keyword evidence="2" id="KW-0472">Membrane</keyword>
<dbReference type="Proteomes" id="UP000565724">
    <property type="component" value="Unassembled WGS sequence"/>
</dbReference>
<dbReference type="AlphaFoldDB" id="A0A7Y6DW98"/>
<evidence type="ECO:0000256" key="1">
    <source>
        <dbReference type="SAM" id="MobiDB-lite"/>
    </source>
</evidence>
<evidence type="ECO:0000313" key="4">
    <source>
        <dbReference type="Proteomes" id="UP000565724"/>
    </source>
</evidence>
<protein>
    <submittedName>
        <fullName evidence="3">Uncharacterized protein</fullName>
    </submittedName>
</protein>
<feature type="region of interest" description="Disordered" evidence="1">
    <location>
        <begin position="142"/>
        <end position="177"/>
    </location>
</feature>
<organism evidence="3 4">
    <name type="scientific">Cellulomonas humilata</name>
    <dbReference type="NCBI Taxonomy" id="144055"/>
    <lineage>
        <taxon>Bacteria</taxon>
        <taxon>Bacillati</taxon>
        <taxon>Actinomycetota</taxon>
        <taxon>Actinomycetes</taxon>
        <taxon>Micrococcales</taxon>
        <taxon>Cellulomonadaceae</taxon>
        <taxon>Cellulomonas</taxon>
    </lineage>
</organism>
<evidence type="ECO:0000256" key="2">
    <source>
        <dbReference type="SAM" id="Phobius"/>
    </source>
</evidence>
<keyword evidence="2" id="KW-1133">Transmembrane helix</keyword>
<sequence length="177" mass="18990">MTGAIFGLIGVVVGAMLNLVVLTLRERSTTKSAARAAARLVGTELLTFATVIRATRSRDPADLPQVKLLDTTAWTAYREVLARVLPDQSWTLVALAYAHVDGVLSLLVFEPDGTLADWRVSELRRELPRVFDAVSAAIGELGELGAPSRPPETLDDDGAFDEPWGTGGDEGPFPVYA</sequence>
<name>A0A7Y6DW98_9CELL</name>
<feature type="transmembrane region" description="Helical" evidence="2">
    <location>
        <begin position="6"/>
        <end position="24"/>
    </location>
</feature>